<dbReference type="Gene3D" id="2.40.50.140">
    <property type="entry name" value="Nucleic acid-binding proteins"/>
    <property type="match status" value="1"/>
</dbReference>
<dbReference type="Gene3D" id="3.30.470.30">
    <property type="entry name" value="DNA ligase/mRNA capping enzyme"/>
    <property type="match status" value="1"/>
</dbReference>
<dbReference type="Pfam" id="PF01068">
    <property type="entry name" value="DNA_ligase_A_M"/>
    <property type="match status" value="1"/>
</dbReference>
<dbReference type="GO" id="GO:0006281">
    <property type="term" value="P:DNA repair"/>
    <property type="evidence" value="ECO:0007669"/>
    <property type="project" value="UniProtKB-KW"/>
</dbReference>
<dbReference type="PROSITE" id="PS50160">
    <property type="entry name" value="DNA_LIGASE_A3"/>
    <property type="match status" value="1"/>
</dbReference>
<dbReference type="SUPFAM" id="SSF56091">
    <property type="entry name" value="DNA ligase/mRNA capping enzyme, catalytic domain"/>
    <property type="match status" value="1"/>
</dbReference>
<sequence length="269" mass="30961">MWRLLLPFVFIPNLLAQPLDLMLLEKYQNQSIEGWVMSEKLDGVRGFWDGKQLLSRQNYPLSAPDYFTQGFPPFAIDGELFSERRQFDNISAIIRGSQPQQWQKLKLYVFDVPNASGQLFDRLRQLDDYLKSHPTPYIEIIKQIPIQDKAHLTRFFENIKKSKGEGIVIRNPQASYINGRSTQILKFKAVYDDECTVTAHHLGKGKYQGKMGSVSCSNSYGKFKIGSGFSDKDRANPPAIGSVITYKYRGFTSKGKPRFATFWRIRQDN</sequence>
<dbReference type="InterPro" id="IPR012310">
    <property type="entry name" value="DNA_ligase_ATP-dep_cent"/>
</dbReference>
<dbReference type="Proteomes" id="UP001236239">
    <property type="component" value="Unassembled WGS sequence"/>
</dbReference>
<dbReference type="CDD" id="cd08041">
    <property type="entry name" value="OBF_kDNA_ligase_like"/>
    <property type="match status" value="1"/>
</dbReference>
<dbReference type="CDD" id="cd07896">
    <property type="entry name" value="Adenylation_kDNA_ligase_like"/>
    <property type="match status" value="1"/>
</dbReference>
<dbReference type="AlphaFoldDB" id="A0AAJ6N820"/>
<dbReference type="InterPro" id="IPR050326">
    <property type="entry name" value="NAD_dep_DNA_ligaseB"/>
</dbReference>
<accession>A0AAJ6N820</accession>
<evidence type="ECO:0000313" key="8">
    <source>
        <dbReference type="EMBL" id="MDP8171922.1"/>
    </source>
</evidence>
<dbReference type="GO" id="GO:0003910">
    <property type="term" value="F:DNA ligase (ATP) activity"/>
    <property type="evidence" value="ECO:0007669"/>
    <property type="project" value="UniProtKB-EC"/>
</dbReference>
<feature type="domain" description="ATP-dependent DNA ligase family profile" evidence="7">
    <location>
        <begin position="107"/>
        <end position="212"/>
    </location>
</feature>
<proteinExistence type="predicted"/>
<evidence type="ECO:0000256" key="5">
    <source>
        <dbReference type="ARBA" id="ARBA00023204"/>
    </source>
</evidence>
<comment type="cofactor">
    <cofactor evidence="1">
        <name>a divalent metal cation</name>
        <dbReference type="ChEBI" id="CHEBI:60240"/>
    </cofactor>
</comment>
<organism evidence="8 9">
    <name type="scientific">Phocoenobacter skyensis</name>
    <dbReference type="NCBI Taxonomy" id="97481"/>
    <lineage>
        <taxon>Bacteria</taxon>
        <taxon>Pseudomonadati</taxon>
        <taxon>Pseudomonadota</taxon>
        <taxon>Gammaproteobacteria</taxon>
        <taxon>Pasteurellales</taxon>
        <taxon>Pasteurellaceae</taxon>
        <taxon>Phocoenobacter</taxon>
    </lineage>
</organism>
<dbReference type="InterPro" id="IPR029319">
    <property type="entry name" value="DNA_ligase_OB"/>
</dbReference>
<evidence type="ECO:0000256" key="6">
    <source>
        <dbReference type="ARBA" id="ARBA00034003"/>
    </source>
</evidence>
<comment type="catalytic activity">
    <reaction evidence="6">
        <text>ATP + (deoxyribonucleotide)n-3'-hydroxyl + 5'-phospho-(deoxyribonucleotide)m = (deoxyribonucleotide)n+m + AMP + diphosphate.</text>
        <dbReference type="EC" id="6.5.1.1"/>
    </reaction>
</comment>
<evidence type="ECO:0000259" key="7">
    <source>
        <dbReference type="PROSITE" id="PS50160"/>
    </source>
</evidence>
<evidence type="ECO:0000256" key="3">
    <source>
        <dbReference type="ARBA" id="ARBA00022705"/>
    </source>
</evidence>
<keyword evidence="3" id="KW-0235">DNA replication</keyword>
<keyword evidence="5" id="KW-0234">DNA repair</keyword>
<dbReference type="Pfam" id="PF14743">
    <property type="entry name" value="DNA_ligase_OB_2"/>
    <property type="match status" value="1"/>
</dbReference>
<dbReference type="GO" id="GO:0006260">
    <property type="term" value="P:DNA replication"/>
    <property type="evidence" value="ECO:0007669"/>
    <property type="project" value="UniProtKB-KW"/>
</dbReference>
<dbReference type="PROSITE" id="PS00333">
    <property type="entry name" value="DNA_LIGASE_A2"/>
    <property type="match status" value="1"/>
</dbReference>
<protein>
    <submittedName>
        <fullName evidence="8">DNA ligase</fullName>
        <ecNumber evidence="8">6.5.1.1</ecNumber>
    </submittedName>
</protein>
<dbReference type="InterPro" id="IPR012340">
    <property type="entry name" value="NA-bd_OB-fold"/>
</dbReference>
<keyword evidence="4" id="KW-0227">DNA damage</keyword>
<evidence type="ECO:0000256" key="1">
    <source>
        <dbReference type="ARBA" id="ARBA00001968"/>
    </source>
</evidence>
<dbReference type="EC" id="6.5.1.1" evidence="8"/>
<dbReference type="GO" id="GO:0006310">
    <property type="term" value="P:DNA recombination"/>
    <property type="evidence" value="ECO:0007669"/>
    <property type="project" value="InterPro"/>
</dbReference>
<dbReference type="GO" id="GO:0005524">
    <property type="term" value="F:ATP binding"/>
    <property type="evidence" value="ECO:0007669"/>
    <property type="project" value="InterPro"/>
</dbReference>
<dbReference type="PANTHER" id="PTHR47810">
    <property type="entry name" value="DNA LIGASE"/>
    <property type="match status" value="1"/>
</dbReference>
<evidence type="ECO:0000313" key="9">
    <source>
        <dbReference type="Proteomes" id="UP001236239"/>
    </source>
</evidence>
<name>A0AAJ6N820_9PAST</name>
<evidence type="ECO:0000256" key="4">
    <source>
        <dbReference type="ARBA" id="ARBA00022763"/>
    </source>
</evidence>
<keyword evidence="2 8" id="KW-0436">Ligase</keyword>
<dbReference type="RefSeq" id="WP_306373581.1">
    <property type="nucleotide sequence ID" value="NZ_JASAYK010000001.1"/>
</dbReference>
<dbReference type="SUPFAM" id="SSF50249">
    <property type="entry name" value="Nucleic acid-binding proteins"/>
    <property type="match status" value="1"/>
</dbReference>
<dbReference type="InterPro" id="IPR016059">
    <property type="entry name" value="DNA_ligase_ATP-dep_CS"/>
</dbReference>
<dbReference type="PANTHER" id="PTHR47810:SF1">
    <property type="entry name" value="DNA LIGASE B"/>
    <property type="match status" value="1"/>
</dbReference>
<reference evidence="8" key="1">
    <citation type="journal article" date="2023" name="Front. Microbiol.">
        <title>Phylogeography and host specificity of Pasteurellaceae pathogenic to sea-farmed fish in the north-east Atlantic.</title>
        <authorList>
            <person name="Gulla S."/>
            <person name="Colquhoun D.J."/>
            <person name="Olsen A.B."/>
            <person name="Spilsberg B."/>
            <person name="Lagesen K."/>
            <person name="Aakesson C.P."/>
            <person name="Strom S."/>
            <person name="Manji F."/>
            <person name="Birkbeck T.H."/>
            <person name="Nilsen H.K."/>
        </authorList>
    </citation>
    <scope>NUCLEOTIDE SEQUENCE</scope>
    <source>
        <strain evidence="8">TW16_20</strain>
    </source>
</reference>
<evidence type="ECO:0000256" key="2">
    <source>
        <dbReference type="ARBA" id="ARBA00022598"/>
    </source>
</evidence>
<dbReference type="EMBL" id="JASAYQ010000001">
    <property type="protein sequence ID" value="MDP8171922.1"/>
    <property type="molecule type" value="Genomic_DNA"/>
</dbReference>
<comment type="caution">
    <text evidence="8">The sequence shown here is derived from an EMBL/GenBank/DDBJ whole genome shotgun (WGS) entry which is preliminary data.</text>
</comment>
<dbReference type="Gene3D" id="3.30.1490.70">
    <property type="match status" value="1"/>
</dbReference>
<gene>
    <name evidence="8" type="ORF">QJU93_00910</name>
</gene>
<dbReference type="NCBIfam" id="NF006592">
    <property type="entry name" value="PRK09125.1"/>
    <property type="match status" value="1"/>
</dbReference>